<evidence type="ECO:0000313" key="11">
    <source>
        <dbReference type="Proteomes" id="UP000095401"/>
    </source>
</evidence>
<keyword evidence="3" id="KW-0698">rRNA processing</keyword>
<evidence type="ECO:0000256" key="4">
    <source>
        <dbReference type="ARBA" id="ARBA00022603"/>
    </source>
</evidence>
<evidence type="ECO:0000256" key="1">
    <source>
        <dbReference type="ARBA" id="ARBA00004496"/>
    </source>
</evidence>
<dbReference type="GO" id="GO:0003723">
    <property type="term" value="F:RNA binding"/>
    <property type="evidence" value="ECO:0007669"/>
    <property type="project" value="InterPro"/>
</dbReference>
<evidence type="ECO:0000256" key="7">
    <source>
        <dbReference type="ARBA" id="ARBA00038091"/>
    </source>
</evidence>
<dbReference type="PANTHER" id="PTHR42873:SF1">
    <property type="entry name" value="S-ADENOSYLMETHIONINE-DEPENDENT METHYLTRANSFERASE DOMAIN-CONTAINING PROTEIN"/>
    <property type="match status" value="1"/>
</dbReference>
<keyword evidence="4 10" id="KW-0489">Methyltransferase</keyword>
<keyword evidence="2" id="KW-0963">Cytoplasm</keyword>
<dbReference type="InterPro" id="IPR029063">
    <property type="entry name" value="SAM-dependent_MTases_sf"/>
</dbReference>
<dbReference type="AlphaFoldDB" id="A0A1D8ISP7"/>
<proteinExistence type="inferred from homology"/>
<dbReference type="EMBL" id="CP017415">
    <property type="protein sequence ID" value="AOU99511.1"/>
    <property type="molecule type" value="Genomic_DNA"/>
</dbReference>
<feature type="domain" description="RlmI-like PUA" evidence="9">
    <location>
        <begin position="6"/>
        <end position="72"/>
    </location>
</feature>
<dbReference type="InterPro" id="IPR036974">
    <property type="entry name" value="PUA_sf"/>
</dbReference>
<evidence type="ECO:0000256" key="5">
    <source>
        <dbReference type="ARBA" id="ARBA00022679"/>
    </source>
</evidence>
<evidence type="ECO:0000256" key="6">
    <source>
        <dbReference type="ARBA" id="ARBA00022691"/>
    </source>
</evidence>
<dbReference type="Gene3D" id="3.30.750.80">
    <property type="entry name" value="RNA methyltransferase domain (HRMD) like"/>
    <property type="match status" value="1"/>
</dbReference>
<sequence>MPLPPLRLKPREERRLRAGHLWVFSNEVDVARTPLTAFSPGDPVTIEDAQGHYLGTGYVNPHSLICARLVSRDRRHPWGESLIVHRLKVALALRERLIGTPYYRLVHGEGDALPGLVVDRYGDVLVVQVTTAGMERQLDGLLAALDKVVRPTAILLRNDTAVRELEGLERYVRPALGEPPEEIEIEEGGHRFRAPLGAGQKTGWFYDQRDNRDRLAPYVAGARVLDVFSYVGAWGVRAALGGANEVLCVDESQTALDFVARNAADNGVGDRVTTRRGDAFEVLRALREAEEHFDVVILDPPAFIKRRKDQRAGEDAYRRLNQLGMQLIGRDGFLVSCSCSYHLPRDILVAQMLQSARHIERDLQVLAHGQQSVDHPVHPAIQETAYLKVVFSRVHR</sequence>
<dbReference type="GO" id="GO:0032259">
    <property type="term" value="P:methylation"/>
    <property type="evidence" value="ECO:0007669"/>
    <property type="project" value="UniProtKB-KW"/>
</dbReference>
<feature type="domain" description="S-adenosylmethionine-dependent methyltransferase" evidence="8">
    <location>
        <begin position="104"/>
        <end position="356"/>
    </location>
</feature>
<dbReference type="Proteomes" id="UP000095401">
    <property type="component" value="Chromosome"/>
</dbReference>
<gene>
    <name evidence="10" type="ORF">BI364_03395</name>
</gene>
<dbReference type="Gene3D" id="2.30.130.10">
    <property type="entry name" value="PUA domain"/>
    <property type="match status" value="1"/>
</dbReference>
<keyword evidence="6" id="KW-0949">S-adenosyl-L-methionine</keyword>
<evidence type="ECO:0000313" key="10">
    <source>
        <dbReference type="EMBL" id="AOU99511.1"/>
    </source>
</evidence>
<organism evidence="10 11">
    <name type="scientific">Acidihalobacter yilgarnensis</name>
    <dbReference type="NCBI Taxonomy" id="2819280"/>
    <lineage>
        <taxon>Bacteria</taxon>
        <taxon>Pseudomonadati</taxon>
        <taxon>Pseudomonadota</taxon>
        <taxon>Gammaproteobacteria</taxon>
        <taxon>Chromatiales</taxon>
        <taxon>Ectothiorhodospiraceae</taxon>
        <taxon>Acidihalobacter</taxon>
    </lineage>
</organism>
<evidence type="ECO:0000259" key="8">
    <source>
        <dbReference type="Pfam" id="PF10672"/>
    </source>
</evidence>
<dbReference type="CDD" id="cd02440">
    <property type="entry name" value="AdoMet_MTases"/>
    <property type="match status" value="1"/>
</dbReference>
<reference evidence="11" key="1">
    <citation type="submission" date="2016-09" db="EMBL/GenBank/DDBJ databases">
        <title>Acidihalobacter prosperus F5.</title>
        <authorList>
            <person name="Khaleque H.N."/>
            <person name="Ramsay J.P."/>
            <person name="Kaksonen A.H."/>
            <person name="Boxall N.J."/>
            <person name="Watkin E.L.J."/>
        </authorList>
    </citation>
    <scope>NUCLEOTIDE SEQUENCE [LARGE SCALE GENOMIC DNA]</scope>
    <source>
        <strain evidence="11">F5</strain>
    </source>
</reference>
<dbReference type="GO" id="GO:0008168">
    <property type="term" value="F:methyltransferase activity"/>
    <property type="evidence" value="ECO:0007669"/>
    <property type="project" value="UniProtKB-KW"/>
</dbReference>
<dbReference type="Pfam" id="PF17785">
    <property type="entry name" value="PUA_3"/>
    <property type="match status" value="1"/>
</dbReference>
<dbReference type="SUPFAM" id="SSF88697">
    <property type="entry name" value="PUA domain-like"/>
    <property type="match status" value="1"/>
</dbReference>
<name>A0A1D8ISP7_9GAMM</name>
<accession>A0A1D8ISP7</accession>
<keyword evidence="11" id="KW-1185">Reference proteome</keyword>
<evidence type="ECO:0000256" key="2">
    <source>
        <dbReference type="ARBA" id="ARBA00022490"/>
    </source>
</evidence>
<evidence type="ECO:0000256" key="3">
    <source>
        <dbReference type="ARBA" id="ARBA00022552"/>
    </source>
</evidence>
<comment type="subcellular location">
    <subcellularLocation>
        <location evidence="1">Cytoplasm</location>
    </subcellularLocation>
</comment>
<dbReference type="GO" id="GO:0005737">
    <property type="term" value="C:cytoplasm"/>
    <property type="evidence" value="ECO:0007669"/>
    <property type="project" value="UniProtKB-SubCell"/>
</dbReference>
<evidence type="ECO:0000259" key="9">
    <source>
        <dbReference type="Pfam" id="PF17785"/>
    </source>
</evidence>
<dbReference type="Gene3D" id="3.40.50.150">
    <property type="entry name" value="Vaccinia Virus protein VP39"/>
    <property type="match status" value="1"/>
</dbReference>
<dbReference type="CDD" id="cd21153">
    <property type="entry name" value="PUA_RlmI"/>
    <property type="match status" value="1"/>
</dbReference>
<dbReference type="CDD" id="cd11572">
    <property type="entry name" value="RlmI_M_like"/>
    <property type="match status" value="1"/>
</dbReference>
<dbReference type="Pfam" id="PF10672">
    <property type="entry name" value="Methyltrans_SAM"/>
    <property type="match status" value="1"/>
</dbReference>
<dbReference type="GO" id="GO:0006364">
    <property type="term" value="P:rRNA processing"/>
    <property type="evidence" value="ECO:0007669"/>
    <property type="project" value="UniProtKB-KW"/>
</dbReference>
<comment type="similarity">
    <text evidence="7">Belongs to the methyltransferase superfamily. RlmI family.</text>
</comment>
<dbReference type="KEGG" id="aprs:BI364_03395"/>
<dbReference type="PROSITE" id="PS50890">
    <property type="entry name" value="PUA"/>
    <property type="match status" value="1"/>
</dbReference>
<dbReference type="SUPFAM" id="SSF53335">
    <property type="entry name" value="S-adenosyl-L-methionine-dependent methyltransferases"/>
    <property type="match status" value="1"/>
</dbReference>
<dbReference type="InterPro" id="IPR019614">
    <property type="entry name" value="SAM-dep_methyl-trfase"/>
</dbReference>
<dbReference type="InterPro" id="IPR041532">
    <property type="entry name" value="RlmI-like_PUA"/>
</dbReference>
<keyword evidence="5 10" id="KW-0808">Transferase</keyword>
<dbReference type="RefSeq" id="WP_070079859.1">
    <property type="nucleotide sequence ID" value="NZ_CP017415.1"/>
</dbReference>
<dbReference type="PANTHER" id="PTHR42873">
    <property type="entry name" value="RIBOSOMAL RNA LARGE SUBUNIT METHYLTRANSFERASE"/>
    <property type="match status" value="1"/>
</dbReference>
<dbReference type="InterPro" id="IPR015947">
    <property type="entry name" value="PUA-like_sf"/>
</dbReference>
<protein>
    <submittedName>
        <fullName evidence="10">SAM-dependent methyltransferase</fullName>
    </submittedName>
</protein>